<organism evidence="14 15">
    <name type="scientific">Paramuricea clavata</name>
    <name type="common">Red gorgonian</name>
    <name type="synonym">Violescent sea-whip</name>
    <dbReference type="NCBI Taxonomy" id="317549"/>
    <lineage>
        <taxon>Eukaryota</taxon>
        <taxon>Metazoa</taxon>
        <taxon>Cnidaria</taxon>
        <taxon>Anthozoa</taxon>
        <taxon>Octocorallia</taxon>
        <taxon>Malacalcyonacea</taxon>
        <taxon>Plexauridae</taxon>
        <taxon>Paramuricea</taxon>
    </lineage>
</organism>
<sequence length="1195" mass="130117">MYYLSYSSKFEWRVFLYDPTRPHIPPGENETSFFHEMINITGIQYDAPRLVVKPRALDYGIYKAIENVTMIGPQGVWHTDDGYFEIIKSPLYAIIIGGSTRSIGFDKNFTLDANASRDPDVDVGNREGIQVYWLCKRQSEKNFTFPDDPGNLTVITIIPRAVIHGVNATDLGGCHGNGPGLLDFTGYELPLNSGYMNINETYDFRFFIRKGNRTAYYDSSVLIVAGDPPQMAIRCDRNCLEKFNPSEKITLTALCTSCTSSSATNLMYKWTLSVQEGETWTSVDLASIAKTPVDRNTVVIGGGKLEGGKMYRIRITSWFKGGTSTGFAELAKVINVPPSGGVCVATPSEGYALKEIFAVSCEGWEDTDTPLSYTIKYKNGLDGLESGIYEGMDAVRRNMSMPLGKEMYNHTIFIYVSISDSLGAFTTVETRIKVTEEQLSDDEFSDMLGSMTADNGALGNLIAEGNAQAMCQFVGAITSLLNNKAEPEPEVITTTAAPNPGPPRNPKDIAAEAARRAQEEAERKRREEEARKQRIAAREKMVLAMTNVQVDSVTTVQQTSAALQSLLSTPEEVSPDAQAGASKAMENMADFMLSNSKFTSGSALTSAATGLVSGLGYMVSASSSTVSKKDNNDTAANASATVLQENCDVGNGEDGDGGVGDDDDGYDGSRRGVVVLVVVKMMMMVVVVLMMMMVMMVVGGSCDVGNGDEGSCDDGDVGGDKDDGDSGGYDGGRKGVVMVAKAVIASLNGATDKVFQAVASQSALGEDAVMIQTPAMALTSSKKLPSELGGSEMSIGEGKFGMPMASSSDNNTDPVDMKGVGTKDNAYSWDPSASAVQTQVMSLELRNSTGHIIPGNNLGEPISLFVSTGQTPSDPSIITLSHRSTVYHTLNVDKNDTSLHFEILRKTLIPKLSLLPDDPPVNATFPKDRHMFYISNADTNHTTAGTWYLAVFYNGTINPQYLLDSKGIPELFIPKKVNYTLRMYSSGCLFWDEENDRWSGDGCVVGPQSRMDMVQYLCTHLTSFASDFFVMPNVIDWSKISLDNLFSNPTVFAVVMAIFGLYVIGMIWARKKDKQDLLLLGATPLEDNDPRDMYLYEVVFYTGHSASAGTTGNVYMILEGTIDETAPKAMKDPVRVKFTKSAIDTFLLALGRLKSLRVWHDNSGQSPDNDKNNLKAFFYINYSTVEPVLMEIQYL</sequence>
<dbReference type="GO" id="GO:0005886">
    <property type="term" value="C:plasma membrane"/>
    <property type="evidence" value="ECO:0007669"/>
    <property type="project" value="TreeGrafter"/>
</dbReference>
<protein>
    <submittedName>
        <fullName evidence="14">Receptor for egg jelly 5</fullName>
    </submittedName>
</protein>
<feature type="compositionally biased region" description="Acidic residues" evidence="9">
    <location>
        <begin position="710"/>
        <end position="725"/>
    </location>
</feature>
<feature type="region of interest" description="Disordered" evidence="9">
    <location>
        <begin position="709"/>
        <end position="730"/>
    </location>
</feature>
<comment type="subcellular location">
    <subcellularLocation>
        <location evidence="1">Membrane</location>
        <topology evidence="1">Multi-pass membrane protein</topology>
    </subcellularLocation>
</comment>
<dbReference type="Gene3D" id="2.60.60.20">
    <property type="entry name" value="PLAT/LH2 domain"/>
    <property type="match status" value="1"/>
</dbReference>
<gene>
    <name evidence="14" type="ORF">PACLA_8A025562</name>
</gene>
<dbReference type="PROSITE" id="PS51111">
    <property type="entry name" value="REJ"/>
    <property type="match status" value="1"/>
</dbReference>
<name>A0A6S7HGX1_PARCT</name>
<evidence type="ECO:0000256" key="8">
    <source>
        <dbReference type="PROSITE-ProRule" id="PRU00152"/>
    </source>
</evidence>
<dbReference type="AlphaFoldDB" id="A0A6S7HGX1"/>
<dbReference type="GO" id="GO:0006816">
    <property type="term" value="P:calcium ion transport"/>
    <property type="evidence" value="ECO:0007669"/>
    <property type="project" value="TreeGrafter"/>
</dbReference>
<feature type="transmembrane region" description="Helical" evidence="10">
    <location>
        <begin position="1051"/>
        <end position="1069"/>
    </location>
</feature>
<dbReference type="Gene3D" id="2.60.220.50">
    <property type="match status" value="1"/>
</dbReference>
<feature type="region of interest" description="Disordered" evidence="9">
    <location>
        <begin position="646"/>
        <end position="665"/>
    </location>
</feature>
<evidence type="ECO:0000259" key="12">
    <source>
        <dbReference type="PROSITE" id="PS50221"/>
    </source>
</evidence>
<evidence type="ECO:0000256" key="4">
    <source>
        <dbReference type="ARBA" id="ARBA00022737"/>
    </source>
</evidence>
<feature type="domain" description="PLAT" evidence="11">
    <location>
        <begin position="1094"/>
        <end position="1195"/>
    </location>
</feature>
<evidence type="ECO:0000256" key="10">
    <source>
        <dbReference type="SAM" id="Phobius"/>
    </source>
</evidence>
<keyword evidence="3 10" id="KW-0812">Transmembrane</keyword>
<accession>A0A6S7HGX1</accession>
<evidence type="ECO:0000313" key="15">
    <source>
        <dbReference type="Proteomes" id="UP001152795"/>
    </source>
</evidence>
<dbReference type="PANTHER" id="PTHR46730">
    <property type="entry name" value="POLYCYSTIN-1"/>
    <property type="match status" value="1"/>
</dbReference>
<feature type="region of interest" description="Disordered" evidence="9">
    <location>
        <begin position="493"/>
        <end position="532"/>
    </location>
</feature>
<dbReference type="InterPro" id="IPR002859">
    <property type="entry name" value="PKD/REJ-like"/>
</dbReference>
<dbReference type="SUPFAM" id="SSF49723">
    <property type="entry name" value="Lipase/lipooxygenase domain (PLAT/LH2 domain)"/>
    <property type="match status" value="1"/>
</dbReference>
<evidence type="ECO:0000256" key="6">
    <source>
        <dbReference type="ARBA" id="ARBA00023136"/>
    </source>
</evidence>
<dbReference type="EMBL" id="CACRXK020004436">
    <property type="protein sequence ID" value="CAB4002737.1"/>
    <property type="molecule type" value="Genomic_DNA"/>
</dbReference>
<comment type="caution">
    <text evidence="8">Lacks conserved residue(s) required for the propagation of feature annotation.</text>
</comment>
<evidence type="ECO:0000259" key="11">
    <source>
        <dbReference type="PROSITE" id="PS50095"/>
    </source>
</evidence>
<comment type="similarity">
    <text evidence="2">Belongs to the polycystin family.</text>
</comment>
<evidence type="ECO:0000256" key="9">
    <source>
        <dbReference type="SAM" id="MobiDB-lite"/>
    </source>
</evidence>
<dbReference type="PROSITE" id="PS50221">
    <property type="entry name" value="GAIN_B"/>
    <property type="match status" value="1"/>
</dbReference>
<feature type="transmembrane region" description="Helical" evidence="10">
    <location>
        <begin position="598"/>
        <end position="619"/>
    </location>
</feature>
<keyword evidence="14" id="KW-0675">Receptor</keyword>
<evidence type="ECO:0000256" key="5">
    <source>
        <dbReference type="ARBA" id="ARBA00022989"/>
    </source>
</evidence>
<evidence type="ECO:0000259" key="13">
    <source>
        <dbReference type="PROSITE" id="PS51111"/>
    </source>
</evidence>
<feature type="compositionally biased region" description="Basic and acidic residues" evidence="9">
    <location>
        <begin position="505"/>
        <end position="532"/>
    </location>
</feature>
<keyword evidence="7" id="KW-1015">Disulfide bond</keyword>
<comment type="caution">
    <text evidence="14">The sequence shown here is derived from an EMBL/GenBank/DDBJ whole genome shotgun (WGS) entry which is preliminary data.</text>
</comment>
<dbReference type="InterPro" id="IPR000203">
    <property type="entry name" value="GPS"/>
</dbReference>
<feature type="transmembrane region" description="Helical" evidence="10">
    <location>
        <begin position="673"/>
        <end position="698"/>
    </location>
</feature>
<dbReference type="InterPro" id="IPR046338">
    <property type="entry name" value="GAIN_dom_sf"/>
</dbReference>
<proteinExistence type="inferred from homology"/>
<evidence type="ECO:0000256" key="1">
    <source>
        <dbReference type="ARBA" id="ARBA00004141"/>
    </source>
</evidence>
<evidence type="ECO:0000256" key="2">
    <source>
        <dbReference type="ARBA" id="ARBA00007200"/>
    </source>
</evidence>
<dbReference type="Pfam" id="PF02010">
    <property type="entry name" value="REJ"/>
    <property type="match status" value="1"/>
</dbReference>
<dbReference type="InterPro" id="IPR057244">
    <property type="entry name" value="GAIN_B"/>
</dbReference>
<keyword evidence="4" id="KW-0677">Repeat</keyword>
<evidence type="ECO:0000256" key="3">
    <source>
        <dbReference type="ARBA" id="ARBA00022692"/>
    </source>
</evidence>
<dbReference type="GO" id="GO:0005261">
    <property type="term" value="F:monoatomic cation channel activity"/>
    <property type="evidence" value="ECO:0007669"/>
    <property type="project" value="TreeGrafter"/>
</dbReference>
<dbReference type="SMART" id="SM00303">
    <property type="entry name" value="GPS"/>
    <property type="match status" value="1"/>
</dbReference>
<dbReference type="InterPro" id="IPR014010">
    <property type="entry name" value="REJ_dom"/>
</dbReference>
<keyword evidence="6 10" id="KW-0472">Membrane</keyword>
<evidence type="ECO:0000313" key="14">
    <source>
        <dbReference type="EMBL" id="CAB4002737.1"/>
    </source>
</evidence>
<dbReference type="Proteomes" id="UP001152795">
    <property type="component" value="Unassembled WGS sequence"/>
</dbReference>
<dbReference type="OrthoDB" id="5985818at2759"/>
<feature type="domain" description="GAIN-B" evidence="12">
    <location>
        <begin position="883"/>
        <end position="1038"/>
    </location>
</feature>
<feature type="compositionally biased region" description="Acidic residues" evidence="9">
    <location>
        <begin position="651"/>
        <end position="665"/>
    </location>
</feature>
<dbReference type="Pfam" id="PF01825">
    <property type="entry name" value="GPS"/>
    <property type="match status" value="1"/>
</dbReference>
<keyword evidence="5 10" id="KW-1133">Transmembrane helix</keyword>
<dbReference type="InterPro" id="IPR036392">
    <property type="entry name" value="PLAT/LH2_dom_sf"/>
</dbReference>
<dbReference type="PROSITE" id="PS50095">
    <property type="entry name" value="PLAT"/>
    <property type="match status" value="1"/>
</dbReference>
<keyword evidence="15" id="KW-1185">Reference proteome</keyword>
<dbReference type="InterPro" id="IPR001024">
    <property type="entry name" value="PLAT/LH2_dom"/>
</dbReference>
<reference evidence="14" key="1">
    <citation type="submission" date="2020-04" db="EMBL/GenBank/DDBJ databases">
        <authorList>
            <person name="Alioto T."/>
            <person name="Alioto T."/>
            <person name="Gomez Garrido J."/>
        </authorList>
    </citation>
    <scope>NUCLEOTIDE SEQUENCE</scope>
    <source>
        <strain evidence="14">A484AB</strain>
    </source>
</reference>
<dbReference type="PANTHER" id="PTHR46730:SF1">
    <property type="entry name" value="PLAT DOMAIN-CONTAINING PROTEIN"/>
    <property type="match status" value="1"/>
</dbReference>
<evidence type="ECO:0000256" key="7">
    <source>
        <dbReference type="ARBA" id="ARBA00023157"/>
    </source>
</evidence>
<feature type="domain" description="REJ" evidence="13">
    <location>
        <begin position="1"/>
        <end position="584"/>
    </location>
</feature>